<dbReference type="Gene3D" id="3.90.1570.30">
    <property type="match status" value="1"/>
</dbReference>
<name>A0A3R8TDA3_9BURK</name>
<dbReference type="Proteomes" id="UP000269265">
    <property type="component" value="Unassembled WGS sequence"/>
</dbReference>
<evidence type="ECO:0000313" key="2">
    <source>
        <dbReference type="Proteomes" id="UP000269265"/>
    </source>
</evidence>
<gene>
    <name evidence="1" type="ORF">EIP75_05665</name>
</gene>
<keyword evidence="2" id="KW-1185">Reference proteome</keyword>
<dbReference type="EMBL" id="RSED01000004">
    <property type="protein sequence ID" value="RRS05065.1"/>
    <property type="molecule type" value="Genomic_DNA"/>
</dbReference>
<organism evidence="1 2">
    <name type="scientific">Aquabacterium soli</name>
    <dbReference type="NCBI Taxonomy" id="2493092"/>
    <lineage>
        <taxon>Bacteria</taxon>
        <taxon>Pseudomonadati</taxon>
        <taxon>Pseudomonadota</taxon>
        <taxon>Betaproteobacteria</taxon>
        <taxon>Burkholderiales</taxon>
        <taxon>Aquabacterium</taxon>
    </lineage>
</organism>
<evidence type="ECO:0000313" key="1">
    <source>
        <dbReference type="EMBL" id="RRS05065.1"/>
    </source>
</evidence>
<sequence length="355" mass="39318">MLDLTGANETDVREEVAAPMLKLLGYARGTNCDIAREPTLSYERHFLGRKKQTDPPLRGRADYILSVVGVARWVLEIKGPSEPIDIDAIEQAISYAKHPEISASYAVVLNGREVTVHHASQRSIDVPLLQFQVTDVNSLAEKIGALLSPASIRRDCSPPMLDVARPLATGLRSNVDILRGDLTHHDLRWRANVPLLPEAVAGLDELRRRVQGLKVAVTGGSIGRDAASRIRAKLVWSLPHDQILQFALDKRLMDSEYIALAEVLSRDAEHPTVFDVVGMVEVRAGEPMFNIVSWTTEAAGIETKMSYAGSATGYLEDYEIKGSFESTYRCIYPAIPGLELEMEMEGSFRVELDRR</sequence>
<proteinExistence type="predicted"/>
<protein>
    <submittedName>
        <fullName evidence="1">Uncharacterized protein</fullName>
    </submittedName>
</protein>
<comment type="caution">
    <text evidence="1">The sequence shown here is derived from an EMBL/GenBank/DDBJ whole genome shotgun (WGS) entry which is preliminary data.</text>
</comment>
<dbReference type="OrthoDB" id="6380146at2"/>
<dbReference type="AlphaFoldDB" id="A0A3R8TDA3"/>
<accession>A0A3R8TDA3</accession>
<reference evidence="1 2" key="1">
    <citation type="submission" date="2018-12" db="EMBL/GenBank/DDBJ databases">
        <title>The whole draft genome of Aquabacterium sp. SJQ9.</title>
        <authorList>
            <person name="Sun L."/>
            <person name="Gao X."/>
            <person name="Chen W."/>
            <person name="Huang K."/>
        </authorList>
    </citation>
    <scope>NUCLEOTIDE SEQUENCE [LARGE SCALE GENOMIC DNA]</scope>
    <source>
        <strain evidence="1 2">SJQ9</strain>
    </source>
</reference>
<dbReference type="RefSeq" id="WP_125242283.1">
    <property type="nucleotide sequence ID" value="NZ_RSED01000004.1"/>
</dbReference>